<gene>
    <name evidence="5" type="ORF">SI8410_07009932</name>
</gene>
<keyword evidence="1" id="KW-0813">Transport</keyword>
<evidence type="ECO:0000313" key="6">
    <source>
        <dbReference type="Proteomes" id="UP000663760"/>
    </source>
</evidence>
<organism evidence="5 6">
    <name type="scientific">Spirodela intermedia</name>
    <name type="common">Intermediate duckweed</name>
    <dbReference type="NCBI Taxonomy" id="51605"/>
    <lineage>
        <taxon>Eukaryota</taxon>
        <taxon>Viridiplantae</taxon>
        <taxon>Streptophyta</taxon>
        <taxon>Embryophyta</taxon>
        <taxon>Tracheophyta</taxon>
        <taxon>Spermatophyta</taxon>
        <taxon>Magnoliopsida</taxon>
        <taxon>Liliopsida</taxon>
        <taxon>Araceae</taxon>
        <taxon>Lemnoideae</taxon>
        <taxon>Spirodela</taxon>
    </lineage>
</organism>
<dbReference type="Gene3D" id="3.40.30.10">
    <property type="entry name" value="Glutaredoxin"/>
    <property type="match status" value="1"/>
</dbReference>
<sequence>MGSFMSSWSKGGDALAAEGEEVGQAAVVAFHSMDSWNSHWELHKAQPNQLMVVDFSATWCGPCRFMEPVFKRLADKYTNAVFVKIDVDELREVAAKWTVEAMPTFVLIKGGREVDRVVGAAKAELESKIQRQLSSK</sequence>
<dbReference type="PROSITE" id="PS00194">
    <property type="entry name" value="THIOREDOXIN_1"/>
    <property type="match status" value="1"/>
</dbReference>
<reference evidence="5" key="1">
    <citation type="submission" date="2020-02" db="EMBL/GenBank/DDBJ databases">
        <authorList>
            <person name="Scholz U."/>
            <person name="Mascher M."/>
            <person name="Fiebig A."/>
        </authorList>
    </citation>
    <scope>NUCLEOTIDE SEQUENCE</scope>
</reference>
<dbReference type="OrthoDB" id="10263751at2759"/>
<dbReference type="PANTHER" id="PTHR10438:SF463">
    <property type="entry name" value="THIOREDOXIN"/>
    <property type="match status" value="1"/>
</dbReference>
<dbReference type="InterPro" id="IPR036249">
    <property type="entry name" value="Thioredoxin-like_sf"/>
</dbReference>
<dbReference type="AlphaFoldDB" id="A0A7I8KP55"/>
<dbReference type="PANTHER" id="PTHR10438">
    <property type="entry name" value="THIOREDOXIN"/>
    <property type="match status" value="1"/>
</dbReference>
<dbReference type="PRINTS" id="PR00421">
    <property type="entry name" value="THIOREDOXIN"/>
</dbReference>
<dbReference type="FunFam" id="3.40.30.10:FF:000245">
    <property type="entry name" value="Thioredoxin"/>
    <property type="match status" value="1"/>
</dbReference>
<dbReference type="Proteomes" id="UP000663760">
    <property type="component" value="Chromosome 7"/>
</dbReference>
<evidence type="ECO:0000313" key="5">
    <source>
        <dbReference type="EMBL" id="CAA7399262.1"/>
    </source>
</evidence>
<dbReference type="InterPro" id="IPR017937">
    <property type="entry name" value="Thioredoxin_CS"/>
</dbReference>
<evidence type="ECO:0000256" key="3">
    <source>
        <dbReference type="ARBA" id="ARBA00023284"/>
    </source>
</evidence>
<dbReference type="InterPro" id="IPR013766">
    <property type="entry name" value="Thioredoxin_domain"/>
</dbReference>
<feature type="domain" description="Thioredoxin" evidence="4">
    <location>
        <begin position="1"/>
        <end position="134"/>
    </location>
</feature>
<keyword evidence="1" id="KW-0249">Electron transport</keyword>
<dbReference type="CDD" id="cd02947">
    <property type="entry name" value="TRX_family"/>
    <property type="match status" value="1"/>
</dbReference>
<keyword evidence="2" id="KW-1015">Disulfide bond</keyword>
<keyword evidence="3" id="KW-0676">Redox-active center</keyword>
<dbReference type="InterPro" id="IPR050620">
    <property type="entry name" value="Thioredoxin_H-type-like"/>
</dbReference>
<dbReference type="EMBL" id="LR746270">
    <property type="protein sequence ID" value="CAA7399262.1"/>
    <property type="molecule type" value="Genomic_DNA"/>
</dbReference>
<dbReference type="Pfam" id="PF00085">
    <property type="entry name" value="Thioredoxin"/>
    <property type="match status" value="1"/>
</dbReference>
<keyword evidence="6" id="KW-1185">Reference proteome</keyword>
<evidence type="ECO:0000259" key="4">
    <source>
        <dbReference type="PROSITE" id="PS51352"/>
    </source>
</evidence>
<accession>A0A7I8KP55</accession>
<proteinExistence type="predicted"/>
<dbReference type="PROSITE" id="PS51352">
    <property type="entry name" value="THIOREDOXIN_2"/>
    <property type="match status" value="1"/>
</dbReference>
<dbReference type="SUPFAM" id="SSF52833">
    <property type="entry name" value="Thioredoxin-like"/>
    <property type="match status" value="1"/>
</dbReference>
<evidence type="ECO:0000256" key="1">
    <source>
        <dbReference type="ARBA" id="ARBA00022982"/>
    </source>
</evidence>
<name>A0A7I8KP55_SPIIN</name>
<protein>
    <recommendedName>
        <fullName evidence="4">Thioredoxin domain-containing protein</fullName>
    </recommendedName>
</protein>
<evidence type="ECO:0000256" key="2">
    <source>
        <dbReference type="ARBA" id="ARBA00023157"/>
    </source>
</evidence>